<reference evidence="3 4" key="1">
    <citation type="journal article" date="2019" name="Nat. Plants">
        <title>Stout camphor tree genome fills gaps in understanding of flowering plant genome evolution.</title>
        <authorList>
            <person name="Chaw S.M."/>
            <person name="Liu Y.C."/>
            <person name="Wu Y.W."/>
            <person name="Wang H.Y."/>
            <person name="Lin C.I."/>
            <person name="Wu C.S."/>
            <person name="Ke H.M."/>
            <person name="Chang L.Y."/>
            <person name="Hsu C.Y."/>
            <person name="Yang H.T."/>
            <person name="Sudianto E."/>
            <person name="Hsu M.H."/>
            <person name="Wu K.P."/>
            <person name="Wang L.N."/>
            <person name="Leebens-Mack J.H."/>
            <person name="Tsai I.J."/>
        </authorList>
    </citation>
    <scope>NUCLEOTIDE SEQUENCE [LARGE SCALE GENOMIC DNA]</scope>
    <source>
        <strain evidence="4">cv. Chaw 1501</strain>
        <tissue evidence="3">Young leaves</tissue>
    </source>
</reference>
<evidence type="ECO:0000256" key="2">
    <source>
        <dbReference type="SAM" id="MobiDB-lite"/>
    </source>
</evidence>
<evidence type="ECO:0000313" key="4">
    <source>
        <dbReference type="Proteomes" id="UP000283530"/>
    </source>
</evidence>
<gene>
    <name evidence="3" type="ORF">CKAN_01102600</name>
</gene>
<evidence type="ECO:0000256" key="1">
    <source>
        <dbReference type="ARBA" id="ARBA00034773"/>
    </source>
</evidence>
<dbReference type="Pfam" id="PF04520">
    <property type="entry name" value="Senescence_reg"/>
    <property type="match status" value="1"/>
</dbReference>
<sequence length="405" mass="44747">METDPSSVFRHKKTSSSDRLLGLFSQSPSISTVGSELQENDILWSAAEEDRATPPPTKTTRIRTISAVGFPSPETSGILAALPETRPDSDRRFLHRRASIAPPIASRITIPSIPKPPSPRDHPAHQSAPVNVPVRIPAPAALGQRKSPPEFVEDEEADDKMLPPHEIVARSSASGSPLTTFSVLEGKGRTLKGRDLRRVRNAVFRQTGKHATRKIGTAACRSFCVIMRTRVAAKETIIAETARKRLVRPATNMRGSVRWKSCSWKREVMMERNTTTEVKAKDRDIVSEMVKKRKAGWSSSNGWPRERDTVTMVLAKYGNVQNGCAITPSEAGALAFLKLRSQVSHHCHMTIRCSTKERGLPLIIGYLQHRPVGLQNHLCHFDVSACGRLVKDCVADIVWLVQSLA</sequence>
<name>A0A3S3MLR3_9MAGN</name>
<dbReference type="OrthoDB" id="684536at2759"/>
<dbReference type="PANTHER" id="PTHR33083:SF114">
    <property type="entry name" value="OS10G0481000 PROTEIN"/>
    <property type="match status" value="1"/>
</dbReference>
<evidence type="ECO:0000313" key="3">
    <source>
        <dbReference type="EMBL" id="RWR82310.1"/>
    </source>
</evidence>
<accession>A0A3S3MLR3</accession>
<proteinExistence type="inferred from homology"/>
<feature type="region of interest" description="Disordered" evidence="2">
    <location>
        <begin position="108"/>
        <end position="127"/>
    </location>
</feature>
<organism evidence="3 4">
    <name type="scientific">Cinnamomum micranthum f. kanehirae</name>
    <dbReference type="NCBI Taxonomy" id="337451"/>
    <lineage>
        <taxon>Eukaryota</taxon>
        <taxon>Viridiplantae</taxon>
        <taxon>Streptophyta</taxon>
        <taxon>Embryophyta</taxon>
        <taxon>Tracheophyta</taxon>
        <taxon>Spermatophyta</taxon>
        <taxon>Magnoliopsida</taxon>
        <taxon>Magnoliidae</taxon>
        <taxon>Laurales</taxon>
        <taxon>Lauraceae</taxon>
        <taxon>Cinnamomum</taxon>
    </lineage>
</organism>
<dbReference type="Proteomes" id="UP000283530">
    <property type="component" value="Unassembled WGS sequence"/>
</dbReference>
<dbReference type="EMBL" id="QPKB01000004">
    <property type="protein sequence ID" value="RWR82310.1"/>
    <property type="molecule type" value="Genomic_DNA"/>
</dbReference>
<dbReference type="InterPro" id="IPR007608">
    <property type="entry name" value="Senescence_reg_S40"/>
</dbReference>
<protein>
    <submittedName>
        <fullName evidence="3">Senescence regulator S40</fullName>
    </submittedName>
</protein>
<dbReference type="AlphaFoldDB" id="A0A3S3MLR3"/>
<dbReference type="GO" id="GO:0010150">
    <property type="term" value="P:leaf senescence"/>
    <property type="evidence" value="ECO:0007669"/>
    <property type="project" value="UniProtKB-ARBA"/>
</dbReference>
<dbReference type="PANTHER" id="PTHR33083">
    <property type="entry name" value="EXPRESSED PROTEIN"/>
    <property type="match status" value="1"/>
</dbReference>
<comment type="caution">
    <text evidence="3">The sequence shown here is derived from an EMBL/GenBank/DDBJ whole genome shotgun (WGS) entry which is preliminary data.</text>
</comment>
<comment type="similarity">
    <text evidence="1">Belongs to the senescence regulator S40 family.</text>
</comment>
<keyword evidence="4" id="KW-1185">Reference proteome</keyword>